<dbReference type="InterPro" id="IPR000477">
    <property type="entry name" value="RT_dom"/>
</dbReference>
<evidence type="ECO:0000313" key="3">
    <source>
        <dbReference type="EMBL" id="KZK73915.1"/>
    </source>
</evidence>
<evidence type="ECO:0000259" key="2">
    <source>
        <dbReference type="PROSITE" id="PS50878"/>
    </source>
</evidence>
<dbReference type="NCBIfam" id="TIGR04416">
    <property type="entry name" value="group_II_RT_mat"/>
    <property type="match status" value="1"/>
</dbReference>
<dbReference type="CDD" id="cd01651">
    <property type="entry name" value="RT_G2_intron"/>
    <property type="match status" value="1"/>
</dbReference>
<comment type="caution">
    <text evidence="3">The sequence shown here is derived from an EMBL/GenBank/DDBJ whole genome shotgun (WGS) entry which is preliminary data.</text>
</comment>
<keyword evidence="3" id="KW-0808">Transferase</keyword>
<dbReference type="AlphaFoldDB" id="A0A165LE60"/>
<keyword evidence="3" id="KW-0548">Nucleotidyltransferase</keyword>
<organism evidence="3 4">
    <name type="scientific">Pelodictyon luteolum</name>
    <dbReference type="NCBI Taxonomy" id="1100"/>
    <lineage>
        <taxon>Bacteria</taxon>
        <taxon>Pseudomonadati</taxon>
        <taxon>Chlorobiota</taxon>
        <taxon>Chlorobiia</taxon>
        <taxon>Chlorobiales</taxon>
        <taxon>Chlorobiaceae</taxon>
        <taxon>Chlorobium/Pelodictyon group</taxon>
        <taxon>Pelodictyon</taxon>
    </lineage>
</organism>
<sequence length="413" mass="48164">MTKSYDISKQLVWDAFQRVKANGGAAGVDRESIQVFEAKLKDNLYKIWNRMSSGSYFPPPVRGVDIPKKSGGVRTLGVPTIADRVAQSVVKMVLEPILEPVFHEDSYGYRPGRSAHDAIEVVRQRNWQYDWVVEFDIKGLFDNIDHELLKRALRKHCQIQWVFLYVERWLTAPMETSDGELVKRVKGTPQGGVVSPILANLFLHYAFDRWVNEYLPGVPFCRYSDDGVLHCKSRAQAELVKRKLGERFRDCGLELHPEKTQIMYCRDNRRKEAYPVDQFTFLGFTFRPRRAVGKSGKPFTGFLPGVSRDAVKDMRQKIRRWKVQLKNSHDLAELSAAFNPILQGWKNYYSRFYGTSMRPVWNQMNHFLVHWLMRKYKHLCRHKTEASRKLKLLAESRPKAFVHWELGYTFMPG</sequence>
<dbReference type="Proteomes" id="UP000076481">
    <property type="component" value="Unassembled WGS sequence"/>
</dbReference>
<keyword evidence="3" id="KW-0695">RNA-directed DNA polymerase</keyword>
<name>A0A165LE60_PELLU</name>
<comment type="similarity">
    <text evidence="1">Belongs to the bacterial reverse transcriptase family.</text>
</comment>
<dbReference type="InterPro" id="IPR043502">
    <property type="entry name" value="DNA/RNA_pol_sf"/>
</dbReference>
<dbReference type="Pfam" id="PF00078">
    <property type="entry name" value="RVT_1"/>
    <property type="match status" value="1"/>
</dbReference>
<evidence type="ECO:0000313" key="4">
    <source>
        <dbReference type="Proteomes" id="UP000076481"/>
    </source>
</evidence>
<gene>
    <name evidence="3" type="ORF">A3K90_03670</name>
</gene>
<dbReference type="InterPro" id="IPR051083">
    <property type="entry name" value="GrpII_Intron_Splice-Mob/Def"/>
</dbReference>
<dbReference type="InterPro" id="IPR030931">
    <property type="entry name" value="Group_II_RT_mat"/>
</dbReference>
<evidence type="ECO:0000256" key="1">
    <source>
        <dbReference type="ARBA" id="ARBA00034120"/>
    </source>
</evidence>
<dbReference type="SUPFAM" id="SSF56672">
    <property type="entry name" value="DNA/RNA polymerases"/>
    <property type="match status" value="1"/>
</dbReference>
<dbReference type="Pfam" id="PF08388">
    <property type="entry name" value="GIIM"/>
    <property type="match status" value="1"/>
</dbReference>
<dbReference type="GO" id="GO:0003964">
    <property type="term" value="F:RNA-directed DNA polymerase activity"/>
    <property type="evidence" value="ECO:0007669"/>
    <property type="project" value="UniProtKB-KW"/>
</dbReference>
<dbReference type="PANTHER" id="PTHR34047:SF3">
    <property type="entry name" value="BLR2052 PROTEIN"/>
    <property type="match status" value="1"/>
</dbReference>
<dbReference type="InterPro" id="IPR013597">
    <property type="entry name" value="Mat_intron_G2"/>
</dbReference>
<dbReference type="EMBL" id="LVWG01000033">
    <property type="protein sequence ID" value="KZK73915.1"/>
    <property type="molecule type" value="Genomic_DNA"/>
</dbReference>
<protein>
    <submittedName>
        <fullName evidence="3">Group II intron reverse transcriptase/maturase</fullName>
    </submittedName>
</protein>
<dbReference type="RefSeq" id="WP_303682104.1">
    <property type="nucleotide sequence ID" value="NZ_LVWG01000033.1"/>
</dbReference>
<dbReference type="PROSITE" id="PS50878">
    <property type="entry name" value="RT_POL"/>
    <property type="match status" value="1"/>
</dbReference>
<dbReference type="PANTHER" id="PTHR34047">
    <property type="entry name" value="NUCLEAR INTRON MATURASE 1, MITOCHONDRIAL-RELATED"/>
    <property type="match status" value="1"/>
</dbReference>
<reference evidence="3 4" key="1">
    <citation type="submission" date="2016-03" db="EMBL/GenBank/DDBJ databases">
        <title>Speciation and ecological success in dimly lit waters: horizontal gene transfer in a green sulfur bacteria bloom unveiled by metagenomic assembly.</title>
        <authorList>
            <person name="Llorens-Mares T."/>
            <person name="Liu Z."/>
            <person name="Allen L.Z."/>
            <person name="Rusch D.B."/>
            <person name="Craig M.T."/>
            <person name="Dupont C.L."/>
            <person name="Bryant D.A."/>
            <person name="Casamayor E.O."/>
        </authorList>
    </citation>
    <scope>NUCLEOTIDE SEQUENCE [LARGE SCALE GENOMIC DNA]</scope>
    <source>
        <strain evidence="3">CIII</strain>
    </source>
</reference>
<feature type="domain" description="Reverse transcriptase" evidence="2">
    <location>
        <begin position="47"/>
        <end position="286"/>
    </location>
</feature>
<proteinExistence type="inferred from homology"/>
<accession>A0A165LE60</accession>